<organism evidence="6 7">
    <name type="scientific">Bergeriella denitrificans</name>
    <name type="common">Neisseria denitrificans</name>
    <dbReference type="NCBI Taxonomy" id="494"/>
    <lineage>
        <taxon>Bacteria</taxon>
        <taxon>Pseudomonadati</taxon>
        <taxon>Pseudomonadota</taxon>
        <taxon>Betaproteobacteria</taxon>
        <taxon>Neisseriales</taxon>
        <taxon>Neisseriaceae</taxon>
        <taxon>Bergeriella</taxon>
    </lineage>
</organism>
<dbReference type="Gene3D" id="1.20.1250.20">
    <property type="entry name" value="MFS general substrate transporter like domains"/>
    <property type="match status" value="2"/>
</dbReference>
<sequence>MSRPDRLIWLAVFSGAAVLLITMGIRMSLGLFVPPLVNTTALSMTTVSFAMALNQLMWGVAQPVSGALADKYGARPVLIWGTLLLALGCIAVPLFPGALGLVLTVGFLLAFGAGAGSHSVLMSRVMQHVPPALRGTASGIVNAGGSFGQFAFAPLIQSLIFLPAVGWQGAMYVLAAISLLIIPAACLLTLRNSTAEPAPAATSAPEQPLKQAVAAAFKDRSYLLLHLGFFTCGFHIAFLVTHLPTEVALCGLPPAVASWSLAIIGIANVGGSLAAGWAVGRFRSKYILFWMYSSRVALIALYLMLPRTDWTFYLFAAGLGLTWLATVPPTAAITGKLFGLRYLATLFGLTLLSHQIGGFLGAYLGGLALNAFGDYGWMWYADMALAALAALCNLPIREPKVKAERT</sequence>
<dbReference type="EMBL" id="UGQS01000001">
    <property type="protein sequence ID" value="STZ75641.1"/>
    <property type="molecule type" value="Genomic_DNA"/>
</dbReference>
<feature type="domain" description="Major facilitator superfamily (MFS) profile" evidence="5">
    <location>
        <begin position="8"/>
        <end position="401"/>
    </location>
</feature>
<evidence type="ECO:0000259" key="5">
    <source>
        <dbReference type="PROSITE" id="PS50850"/>
    </source>
</evidence>
<name>A0A378UGL3_BERDE</name>
<feature type="transmembrane region" description="Helical" evidence="4">
    <location>
        <begin position="73"/>
        <end position="95"/>
    </location>
</feature>
<feature type="transmembrane region" description="Helical" evidence="4">
    <location>
        <begin position="170"/>
        <end position="190"/>
    </location>
</feature>
<feature type="transmembrane region" description="Helical" evidence="4">
    <location>
        <begin position="286"/>
        <end position="304"/>
    </location>
</feature>
<feature type="transmembrane region" description="Helical" evidence="4">
    <location>
        <begin position="101"/>
        <end position="121"/>
    </location>
</feature>
<dbReference type="PANTHER" id="PTHR11360:SF284">
    <property type="entry name" value="EG:103B4.3 PROTEIN-RELATED"/>
    <property type="match status" value="1"/>
</dbReference>
<feature type="transmembrane region" description="Helical" evidence="4">
    <location>
        <begin position="7"/>
        <end position="29"/>
    </location>
</feature>
<gene>
    <name evidence="6" type="primary">yhjX</name>
    <name evidence="6" type="ORF">NCTC10295_00387</name>
</gene>
<keyword evidence="7" id="KW-1185">Reference proteome</keyword>
<dbReference type="GO" id="GO:0022857">
    <property type="term" value="F:transmembrane transporter activity"/>
    <property type="evidence" value="ECO:0007669"/>
    <property type="project" value="InterPro"/>
</dbReference>
<feature type="transmembrane region" description="Helical" evidence="4">
    <location>
        <begin position="310"/>
        <end position="331"/>
    </location>
</feature>
<protein>
    <submittedName>
        <fullName evidence="6">Inner membrane transport protein</fullName>
    </submittedName>
</protein>
<dbReference type="SUPFAM" id="SSF103473">
    <property type="entry name" value="MFS general substrate transporter"/>
    <property type="match status" value="1"/>
</dbReference>
<feature type="transmembrane region" description="Helical" evidence="4">
    <location>
        <begin position="223"/>
        <end position="244"/>
    </location>
</feature>
<dbReference type="InterPro" id="IPR020846">
    <property type="entry name" value="MFS_dom"/>
</dbReference>
<feature type="transmembrane region" description="Helical" evidence="4">
    <location>
        <begin position="377"/>
        <end position="396"/>
    </location>
</feature>
<keyword evidence="2 4" id="KW-1133">Transmembrane helix</keyword>
<evidence type="ECO:0000256" key="2">
    <source>
        <dbReference type="ARBA" id="ARBA00022989"/>
    </source>
</evidence>
<proteinExistence type="predicted"/>
<dbReference type="Proteomes" id="UP000254651">
    <property type="component" value="Unassembled WGS sequence"/>
</dbReference>
<dbReference type="InterPro" id="IPR036259">
    <property type="entry name" value="MFS_trans_sf"/>
</dbReference>
<evidence type="ECO:0000313" key="6">
    <source>
        <dbReference type="EMBL" id="STZ75641.1"/>
    </source>
</evidence>
<dbReference type="PANTHER" id="PTHR11360">
    <property type="entry name" value="MONOCARBOXYLATE TRANSPORTER"/>
    <property type="match status" value="1"/>
</dbReference>
<feature type="transmembrane region" description="Helical" evidence="4">
    <location>
        <begin position="343"/>
        <end position="365"/>
    </location>
</feature>
<dbReference type="RefSeq" id="WP_066078475.1">
    <property type="nucleotide sequence ID" value="NZ_CP181246.1"/>
</dbReference>
<feature type="transmembrane region" description="Helical" evidence="4">
    <location>
        <begin position="141"/>
        <end position="164"/>
    </location>
</feature>
<dbReference type="PROSITE" id="PS50850">
    <property type="entry name" value="MFS"/>
    <property type="match status" value="1"/>
</dbReference>
<keyword evidence="1 4" id="KW-0812">Transmembrane</keyword>
<dbReference type="AlphaFoldDB" id="A0A378UGL3"/>
<dbReference type="InterPro" id="IPR011701">
    <property type="entry name" value="MFS"/>
</dbReference>
<evidence type="ECO:0000313" key="7">
    <source>
        <dbReference type="Proteomes" id="UP000254651"/>
    </source>
</evidence>
<evidence type="ECO:0000256" key="3">
    <source>
        <dbReference type="ARBA" id="ARBA00023136"/>
    </source>
</evidence>
<dbReference type="Pfam" id="PF07690">
    <property type="entry name" value="MFS_1"/>
    <property type="match status" value="1"/>
</dbReference>
<evidence type="ECO:0000256" key="4">
    <source>
        <dbReference type="SAM" id="Phobius"/>
    </source>
</evidence>
<accession>A0A378UGL3</accession>
<evidence type="ECO:0000256" key="1">
    <source>
        <dbReference type="ARBA" id="ARBA00022692"/>
    </source>
</evidence>
<dbReference type="InterPro" id="IPR050327">
    <property type="entry name" value="Proton-linked_MCT"/>
</dbReference>
<feature type="transmembrane region" description="Helical" evidence="4">
    <location>
        <begin position="41"/>
        <end position="61"/>
    </location>
</feature>
<reference evidence="6 7" key="1">
    <citation type="submission" date="2018-06" db="EMBL/GenBank/DDBJ databases">
        <authorList>
            <consortium name="Pathogen Informatics"/>
            <person name="Doyle S."/>
        </authorList>
    </citation>
    <scope>NUCLEOTIDE SEQUENCE [LARGE SCALE GENOMIC DNA]</scope>
    <source>
        <strain evidence="6 7">NCTC10295</strain>
    </source>
</reference>
<keyword evidence="3 4" id="KW-0472">Membrane</keyword>
<feature type="transmembrane region" description="Helical" evidence="4">
    <location>
        <begin position="256"/>
        <end position="279"/>
    </location>
</feature>
<dbReference type="CDD" id="cd17355">
    <property type="entry name" value="MFS_YcxA_like"/>
    <property type="match status" value="1"/>
</dbReference>